<organism evidence="9">
    <name type="scientific">Darwinula stevensoni</name>
    <dbReference type="NCBI Taxonomy" id="69355"/>
    <lineage>
        <taxon>Eukaryota</taxon>
        <taxon>Metazoa</taxon>
        <taxon>Ecdysozoa</taxon>
        <taxon>Arthropoda</taxon>
        <taxon>Crustacea</taxon>
        <taxon>Oligostraca</taxon>
        <taxon>Ostracoda</taxon>
        <taxon>Podocopa</taxon>
        <taxon>Podocopida</taxon>
        <taxon>Darwinulocopina</taxon>
        <taxon>Darwinuloidea</taxon>
        <taxon>Darwinulidae</taxon>
        <taxon>Darwinula</taxon>
    </lineage>
</organism>
<keyword evidence="10" id="KW-1185">Reference proteome</keyword>
<dbReference type="PANTHER" id="PTHR21311">
    <property type="entry name" value="CONSERVED OLIGOMERIC GOLGI COMPLEX COMPONENT 8"/>
    <property type="match status" value="1"/>
</dbReference>
<dbReference type="Pfam" id="PF04124">
    <property type="entry name" value="Dor1"/>
    <property type="match status" value="1"/>
</dbReference>
<protein>
    <recommendedName>
        <fullName evidence="3">Conserved oligomeric Golgi complex subunit 8</fullName>
    </recommendedName>
    <alternativeName>
        <fullName evidence="8">Component of oligomeric Golgi complex 8</fullName>
    </alternativeName>
</protein>
<dbReference type="OrthoDB" id="1661054at2759"/>
<keyword evidence="5" id="KW-0653">Protein transport</keyword>
<evidence type="ECO:0000256" key="5">
    <source>
        <dbReference type="ARBA" id="ARBA00022927"/>
    </source>
</evidence>
<evidence type="ECO:0000256" key="7">
    <source>
        <dbReference type="ARBA" id="ARBA00023136"/>
    </source>
</evidence>
<keyword evidence="7" id="KW-0472">Membrane</keyword>
<evidence type="ECO:0000256" key="3">
    <source>
        <dbReference type="ARBA" id="ARBA00020983"/>
    </source>
</evidence>
<dbReference type="EMBL" id="CAJPEV010004042">
    <property type="protein sequence ID" value="CAG0901054.1"/>
    <property type="molecule type" value="Genomic_DNA"/>
</dbReference>
<evidence type="ECO:0000256" key="1">
    <source>
        <dbReference type="ARBA" id="ARBA00004395"/>
    </source>
</evidence>
<evidence type="ECO:0000313" key="10">
    <source>
        <dbReference type="Proteomes" id="UP000677054"/>
    </source>
</evidence>
<dbReference type="Proteomes" id="UP000677054">
    <property type="component" value="Unassembled WGS sequence"/>
</dbReference>
<evidence type="ECO:0000256" key="8">
    <source>
        <dbReference type="ARBA" id="ARBA00031347"/>
    </source>
</evidence>
<dbReference type="EMBL" id="LR903559">
    <property type="protein sequence ID" value="CAD7252027.1"/>
    <property type="molecule type" value="Genomic_DNA"/>
</dbReference>
<dbReference type="InterPro" id="IPR007255">
    <property type="entry name" value="COG8"/>
</dbReference>
<evidence type="ECO:0000256" key="2">
    <source>
        <dbReference type="ARBA" id="ARBA00006419"/>
    </source>
</evidence>
<dbReference type="GO" id="GO:0015031">
    <property type="term" value="P:protein transport"/>
    <property type="evidence" value="ECO:0007669"/>
    <property type="project" value="UniProtKB-KW"/>
</dbReference>
<dbReference type="GO" id="GO:0017119">
    <property type="term" value="C:Golgi transport complex"/>
    <property type="evidence" value="ECO:0007669"/>
    <property type="project" value="InterPro"/>
</dbReference>
<name>A0A7R9ADJ9_9CRUS</name>
<evidence type="ECO:0000256" key="6">
    <source>
        <dbReference type="ARBA" id="ARBA00023034"/>
    </source>
</evidence>
<proteinExistence type="inferred from homology"/>
<sequence>MEQEQEKLLSMLFDGDFPDHWKDDVDVAVFLRNFASLGIDQISREPDQLKDDKRAVLQQTQDLAFSHYKTFIRTAHCSKDLYDDMNTAEKKLEGILNVLPQMQEKTKLFIDKGSELNGKRRLNSLTLAKHTGLLELLELPQIMESCVRSSYYEEALELSAFVKRLEKKHSHISAIAGIVKEVQHSNQMMLMQLLTQLRKDIQLPQCLKVIGYIRRMDVFSETQLRIKFLQARNSWLSGILSAISRDDRYHHMTRTLELYRVHLFDILTQYRALFSEDPQPIFTSFLQHKVSELLKTLEEDLLEGGGNMRTDSLLGQAMYFGLSLSRMGGDFRALLPKIFQDAAIRSLKNSLADANMKFQDGLSLLFLNAPANMPCLLSSTMASSQDDLHPPLSLLEFYPLAEYTNSVLGAFNDLRLCCPLSCVLPVTEAVTMSLEDAASAVRDLQRQEESSLNASERELLKNFIDRFSSILLPYIGRCFQALFPLSQLSSVLGVSPQQLKAEGLGILDEERVRGLLHSTNSALILA</sequence>
<comment type="similarity">
    <text evidence="2">Belongs to the COG8 family.</text>
</comment>
<accession>A0A7R9ADJ9</accession>
<keyword evidence="6" id="KW-0333">Golgi apparatus</keyword>
<dbReference type="AlphaFoldDB" id="A0A7R9ADJ9"/>
<evidence type="ECO:0000313" key="9">
    <source>
        <dbReference type="EMBL" id="CAD7252027.1"/>
    </source>
</evidence>
<evidence type="ECO:0000256" key="4">
    <source>
        <dbReference type="ARBA" id="ARBA00022448"/>
    </source>
</evidence>
<reference evidence="9" key="1">
    <citation type="submission" date="2020-11" db="EMBL/GenBank/DDBJ databases">
        <authorList>
            <person name="Tran Van P."/>
        </authorList>
    </citation>
    <scope>NUCLEOTIDE SEQUENCE</scope>
</reference>
<gene>
    <name evidence="9" type="ORF">DSTB1V02_LOCUS11788</name>
</gene>
<dbReference type="SUPFAM" id="SSF74788">
    <property type="entry name" value="Cullin repeat-like"/>
    <property type="match status" value="1"/>
</dbReference>
<keyword evidence="4" id="KW-0813">Transport</keyword>
<comment type="subcellular location">
    <subcellularLocation>
        <location evidence="1">Golgi apparatus membrane</location>
        <topology evidence="1">Peripheral membrane protein</topology>
    </subcellularLocation>
</comment>
<dbReference type="GO" id="GO:0000139">
    <property type="term" value="C:Golgi membrane"/>
    <property type="evidence" value="ECO:0007669"/>
    <property type="project" value="UniProtKB-SubCell"/>
</dbReference>
<dbReference type="InterPro" id="IPR016159">
    <property type="entry name" value="Cullin_repeat-like_dom_sf"/>
</dbReference>
<dbReference type="GO" id="GO:0006891">
    <property type="term" value="P:intra-Golgi vesicle-mediated transport"/>
    <property type="evidence" value="ECO:0007669"/>
    <property type="project" value="TreeGrafter"/>
</dbReference>
<dbReference type="PANTHER" id="PTHR21311:SF0">
    <property type="entry name" value="CONSERVED OLIGOMERIC GOLGI COMPLEX SUBUNIT 8"/>
    <property type="match status" value="1"/>
</dbReference>